<evidence type="ECO:0000313" key="3">
    <source>
        <dbReference type="Proteomes" id="UP000045840"/>
    </source>
</evidence>
<dbReference type="EMBL" id="CQAZ01000017">
    <property type="protein sequence ID" value="CNH81254.1"/>
    <property type="molecule type" value="Genomic_DNA"/>
</dbReference>
<dbReference type="Pfam" id="PF10840">
    <property type="entry name" value="DUF2645"/>
    <property type="match status" value="1"/>
</dbReference>
<reference evidence="3" key="1">
    <citation type="submission" date="2015-03" db="EMBL/GenBank/DDBJ databases">
        <authorList>
            <consortium name="Pathogen Informatics"/>
        </authorList>
    </citation>
    <scope>NUCLEOTIDE SEQUENCE [LARGE SCALE GENOMIC DNA]</scope>
    <source>
        <strain evidence="3">A125KOH2</strain>
    </source>
</reference>
<feature type="transmembrane region" description="Helical" evidence="1">
    <location>
        <begin position="7"/>
        <end position="28"/>
    </location>
</feature>
<organism evidence="2 3">
    <name type="scientific">Yersinia pekkanenii</name>
    <dbReference type="NCBI Taxonomy" id="1288385"/>
    <lineage>
        <taxon>Bacteria</taxon>
        <taxon>Pseudomonadati</taxon>
        <taxon>Pseudomonadota</taxon>
        <taxon>Gammaproteobacteria</taxon>
        <taxon>Enterobacterales</taxon>
        <taxon>Yersiniaceae</taxon>
        <taxon>Yersinia</taxon>
    </lineage>
</organism>
<name>A0A0T9PTI0_9GAMM</name>
<dbReference type="Proteomes" id="UP000045840">
    <property type="component" value="Unassembled WGS sequence"/>
</dbReference>
<accession>A0A0T9PTI0</accession>
<evidence type="ECO:0000256" key="1">
    <source>
        <dbReference type="SAM" id="Phobius"/>
    </source>
</evidence>
<dbReference type="InterPro" id="IPR022553">
    <property type="entry name" value="DUF2645"/>
</dbReference>
<evidence type="ECO:0000313" key="2">
    <source>
        <dbReference type="EMBL" id="CNH81254.1"/>
    </source>
</evidence>
<dbReference type="RefSeq" id="WP_049613115.1">
    <property type="nucleotide sequence ID" value="NZ_CQAZ01000017.1"/>
</dbReference>
<keyword evidence="1" id="KW-0472">Membrane</keyword>
<protein>
    <submittedName>
        <fullName evidence="2">Inner membrane protein yjeO</fullName>
    </submittedName>
</protein>
<proteinExistence type="predicted"/>
<keyword evidence="1" id="KW-1133">Transmembrane helix</keyword>
<keyword evidence="1" id="KW-0812">Transmembrane</keyword>
<gene>
    <name evidence="2" type="primary">yjeO_1</name>
    <name evidence="2" type="ORF">ERS008529_02189</name>
</gene>
<dbReference type="AlphaFoldDB" id="A0A0T9PTI0"/>
<sequence length="108" mass="12365">MREITPLSIIVVIYVWFLIFSSLISSSFNAESFIDGDEIKNICDVIKVFVVDDYRSVMAIAILLAIIPVVIYCIMTKFKGIIINISIAAFALSWIFLFVVKFRDCPWF</sequence>
<feature type="transmembrane region" description="Helical" evidence="1">
    <location>
        <begin position="54"/>
        <end position="74"/>
    </location>
</feature>
<feature type="transmembrane region" description="Helical" evidence="1">
    <location>
        <begin position="81"/>
        <end position="100"/>
    </location>
</feature>